<dbReference type="PANTHER" id="PTHR14969">
    <property type="entry name" value="SPHINGOSINE-1-PHOSPHATE PHOSPHOHYDROLASE"/>
    <property type="match status" value="1"/>
</dbReference>
<reference evidence="5" key="3">
    <citation type="submission" date="2018-04" db="EMBL/GenBank/DDBJ databases">
        <authorList>
            <person name="Sheh A."/>
            <person name="Shen Z."/>
            <person name="Mannion A.J."/>
            <person name="Fox J.G."/>
        </authorList>
    </citation>
    <scope>NUCLEOTIDE SEQUENCE</scope>
    <source>
        <strain evidence="5">MIT 97-6194</strain>
    </source>
</reference>
<reference evidence="5 6" key="2">
    <citation type="journal article" date="2016" name="Infect. Immun.">
        <title>Helicobacter saguini, a Novel Helicobacter Isolated from Cotton-Top Tamarins with Ulcerative Colitis, Has Proinflammatory Properties and Induces Typhlocolitis and Dysplasia in Gnotobiotic IL-10-/- Mice.</title>
        <authorList>
            <person name="Shen Z."/>
            <person name="Mannion A."/>
            <person name="Whary M.T."/>
            <person name="Muthupalani S."/>
            <person name="Sheh A."/>
            <person name="Feng Y."/>
            <person name="Gong G."/>
            <person name="Vandamme P."/>
            <person name="Holcombe H.R."/>
            <person name="Paster B.J."/>
            <person name="Fox J.G."/>
        </authorList>
    </citation>
    <scope>NUCLEOTIDE SEQUENCE [LARGE SCALE GENOMIC DNA]</scope>
    <source>
        <strain evidence="5 6">MIT 97-6194</strain>
    </source>
</reference>
<accession>A0A347VKI8</accession>
<dbReference type="CDD" id="cd01610">
    <property type="entry name" value="PAP2_like"/>
    <property type="match status" value="1"/>
</dbReference>
<evidence type="ECO:0000313" key="4">
    <source>
        <dbReference type="EMBL" id="MWV70360.1"/>
    </source>
</evidence>
<dbReference type="Proteomes" id="UP000477070">
    <property type="component" value="Unassembled WGS sequence"/>
</dbReference>
<dbReference type="SUPFAM" id="SSF48317">
    <property type="entry name" value="Acid phosphatase/Vanadium-dependent haloperoxidase"/>
    <property type="match status" value="1"/>
</dbReference>
<sequence length="226" mass="25995">MKDFSNIKDTDLELQDSKKPKDSNNLSQVARKDSMLTTQNKKKEVREYGILSLILICAIALWFYDIKLYGDIFRFLPIFLGLFMLYKKEYRRVGLLIIVAIVVVGLVFTLKKIFGYLALHYGDVFVQIARRPINGEFSGFPSGHSAPAFLALGFAMYFYPKKWVFLVFILALLVPFSRVITSWHTPLQVICGSLIGLLFGYFLTMILDRILRKKVSQNLEVKDKNC</sequence>
<dbReference type="Pfam" id="PF01569">
    <property type="entry name" value="PAP2"/>
    <property type="match status" value="1"/>
</dbReference>
<feature type="region of interest" description="Disordered" evidence="1">
    <location>
        <begin position="1"/>
        <end position="25"/>
    </location>
</feature>
<name>A0A347VKI8_9HELI</name>
<feature type="transmembrane region" description="Helical" evidence="2">
    <location>
        <begin position="139"/>
        <end position="158"/>
    </location>
</feature>
<evidence type="ECO:0000313" key="7">
    <source>
        <dbReference type="Proteomes" id="UP000477070"/>
    </source>
</evidence>
<keyword evidence="2" id="KW-0472">Membrane</keyword>
<keyword evidence="2" id="KW-0812">Transmembrane</keyword>
<reference evidence="4 7" key="4">
    <citation type="submission" date="2019-12" db="EMBL/GenBank/DDBJ databases">
        <title>Multi-Generational Helicobacter saguini Isolates.</title>
        <authorList>
            <person name="Mannion A."/>
            <person name="Shen Z."/>
            <person name="Fox J.G."/>
        </authorList>
    </citation>
    <scope>NUCLEOTIDE SEQUENCE [LARGE SCALE GENOMIC DNA]</scope>
    <source>
        <strain evidence="4">16-048</strain>
        <strain evidence="7">16-048 (F4)</strain>
    </source>
</reference>
<feature type="transmembrane region" description="Helical" evidence="2">
    <location>
        <begin position="93"/>
        <end position="119"/>
    </location>
</feature>
<evidence type="ECO:0000259" key="3">
    <source>
        <dbReference type="SMART" id="SM00014"/>
    </source>
</evidence>
<organism evidence="5 6">
    <name type="scientific">Helicobacter saguini</name>
    <dbReference type="NCBI Taxonomy" id="1548018"/>
    <lineage>
        <taxon>Bacteria</taxon>
        <taxon>Pseudomonadati</taxon>
        <taxon>Campylobacterota</taxon>
        <taxon>Epsilonproteobacteria</taxon>
        <taxon>Campylobacterales</taxon>
        <taxon>Helicobacteraceae</taxon>
        <taxon>Helicobacter</taxon>
    </lineage>
</organism>
<dbReference type="Proteomes" id="UP000029714">
    <property type="component" value="Unassembled WGS sequence"/>
</dbReference>
<protein>
    <submittedName>
        <fullName evidence="5">Phosphatase PAP2 family protein</fullName>
    </submittedName>
</protein>
<proteinExistence type="predicted"/>
<feature type="domain" description="Phosphatidic acid phosphatase type 2/haloperoxidase" evidence="3">
    <location>
        <begin position="93"/>
        <end position="204"/>
    </location>
</feature>
<reference evidence="5 6" key="1">
    <citation type="journal article" date="2014" name="Genome Announc.">
        <title>Draft genome sequences of eight enterohepatic helicobacter species isolated from both laboratory and wild rodents.</title>
        <authorList>
            <person name="Sheh A."/>
            <person name="Shen Z."/>
            <person name="Fox J.G."/>
        </authorList>
    </citation>
    <scope>NUCLEOTIDE SEQUENCE [LARGE SCALE GENOMIC DNA]</scope>
    <source>
        <strain evidence="5 6">MIT 97-6194</strain>
    </source>
</reference>
<dbReference type="RefSeq" id="WP_052062749.1">
    <property type="nucleotide sequence ID" value="NZ_JRMP02000003.1"/>
</dbReference>
<feature type="transmembrane region" description="Helical" evidence="2">
    <location>
        <begin position="45"/>
        <end position="63"/>
    </location>
</feature>
<keyword evidence="2" id="KW-1133">Transmembrane helix</keyword>
<dbReference type="EMBL" id="QBIU01000002">
    <property type="protein sequence ID" value="MWV70360.1"/>
    <property type="molecule type" value="Genomic_DNA"/>
</dbReference>
<dbReference type="AlphaFoldDB" id="A0A347VKI8"/>
<dbReference type="InterPro" id="IPR036938">
    <property type="entry name" value="PAP2/HPO_sf"/>
</dbReference>
<dbReference type="SMART" id="SM00014">
    <property type="entry name" value="acidPPc"/>
    <property type="match status" value="1"/>
</dbReference>
<dbReference type="OrthoDB" id="9780507at2"/>
<dbReference type="Gene3D" id="1.20.144.10">
    <property type="entry name" value="Phosphatidic acid phosphatase type 2/haloperoxidase"/>
    <property type="match status" value="1"/>
</dbReference>
<dbReference type="InterPro" id="IPR000326">
    <property type="entry name" value="PAP2/HPO"/>
</dbReference>
<evidence type="ECO:0000256" key="2">
    <source>
        <dbReference type="SAM" id="Phobius"/>
    </source>
</evidence>
<dbReference type="PANTHER" id="PTHR14969:SF13">
    <property type="entry name" value="AT30094P"/>
    <property type="match status" value="1"/>
</dbReference>
<dbReference type="EMBL" id="JRMP02000003">
    <property type="protein sequence ID" value="TLD95307.1"/>
    <property type="molecule type" value="Genomic_DNA"/>
</dbReference>
<feature type="transmembrane region" description="Helical" evidence="2">
    <location>
        <begin position="163"/>
        <end position="181"/>
    </location>
</feature>
<feature type="compositionally biased region" description="Basic and acidic residues" evidence="1">
    <location>
        <begin position="1"/>
        <end position="22"/>
    </location>
</feature>
<keyword evidence="6" id="KW-1185">Reference proteome</keyword>
<evidence type="ECO:0000313" key="6">
    <source>
        <dbReference type="Proteomes" id="UP000029714"/>
    </source>
</evidence>
<gene>
    <name evidence="4" type="ORF">DCO61_10210</name>
    <name evidence="5" type="ORF">LS64_002860</name>
</gene>
<feature type="transmembrane region" description="Helical" evidence="2">
    <location>
        <begin position="187"/>
        <end position="207"/>
    </location>
</feature>
<evidence type="ECO:0000256" key="1">
    <source>
        <dbReference type="SAM" id="MobiDB-lite"/>
    </source>
</evidence>
<comment type="caution">
    <text evidence="5">The sequence shown here is derived from an EMBL/GenBank/DDBJ whole genome shotgun (WGS) entry which is preliminary data.</text>
</comment>
<feature type="transmembrane region" description="Helical" evidence="2">
    <location>
        <begin position="69"/>
        <end position="86"/>
    </location>
</feature>
<evidence type="ECO:0000313" key="5">
    <source>
        <dbReference type="EMBL" id="TLD95307.1"/>
    </source>
</evidence>